<protein>
    <submittedName>
        <fullName evidence="1">Uncharacterized protein</fullName>
    </submittedName>
</protein>
<dbReference type="InParanoid" id="K2S183"/>
<proteinExistence type="predicted"/>
<dbReference type="Proteomes" id="UP000007129">
    <property type="component" value="Unassembled WGS sequence"/>
</dbReference>
<sequence length="168" mass="18556">MVQLEDENGKDVDKMEPLELGKPLNKGGINCRSPRLGRNGVYPERVEDAEVFDHADVQGRDTADEACQQLSVVEAEGVCAVEDFGRFLVHQLRDLHDVGFQGQAHLERVLSAPETLPWTQKITLPQVIFERALGPAIQVVRKVFLAGDDLALEPRHRNATGAHDSNVA</sequence>
<dbReference type="EMBL" id="AHHD01000178">
    <property type="protein sequence ID" value="EKG18722.1"/>
    <property type="molecule type" value="Genomic_DNA"/>
</dbReference>
<comment type="caution">
    <text evidence="1">The sequence shown here is derived from an EMBL/GenBank/DDBJ whole genome shotgun (WGS) entry which is preliminary data.</text>
</comment>
<accession>K2S183</accession>
<reference evidence="1 2" key="1">
    <citation type="journal article" date="2012" name="BMC Genomics">
        <title>Tools to kill: Genome of one of the most destructive plant pathogenic fungi Macrophomina phaseolina.</title>
        <authorList>
            <person name="Islam M.S."/>
            <person name="Haque M.S."/>
            <person name="Islam M.M."/>
            <person name="Emdad E.M."/>
            <person name="Halim A."/>
            <person name="Hossen Q.M.M."/>
            <person name="Hossain M.Z."/>
            <person name="Ahmed B."/>
            <person name="Rahim S."/>
            <person name="Rahman M.S."/>
            <person name="Alam M.M."/>
            <person name="Hou S."/>
            <person name="Wan X."/>
            <person name="Saito J.A."/>
            <person name="Alam M."/>
        </authorList>
    </citation>
    <scope>NUCLEOTIDE SEQUENCE [LARGE SCALE GENOMIC DNA]</scope>
    <source>
        <strain evidence="1 2">MS6</strain>
    </source>
</reference>
<dbReference type="VEuPathDB" id="FungiDB:MPH_04011"/>
<dbReference type="HOGENOM" id="CLU_1586793_0_0_1"/>
<gene>
    <name evidence="1" type="ORF">MPH_04011</name>
</gene>
<evidence type="ECO:0000313" key="2">
    <source>
        <dbReference type="Proteomes" id="UP000007129"/>
    </source>
</evidence>
<organism evidence="1 2">
    <name type="scientific">Macrophomina phaseolina (strain MS6)</name>
    <name type="common">Charcoal rot fungus</name>
    <dbReference type="NCBI Taxonomy" id="1126212"/>
    <lineage>
        <taxon>Eukaryota</taxon>
        <taxon>Fungi</taxon>
        <taxon>Dikarya</taxon>
        <taxon>Ascomycota</taxon>
        <taxon>Pezizomycotina</taxon>
        <taxon>Dothideomycetes</taxon>
        <taxon>Dothideomycetes incertae sedis</taxon>
        <taxon>Botryosphaeriales</taxon>
        <taxon>Botryosphaeriaceae</taxon>
        <taxon>Macrophomina</taxon>
    </lineage>
</organism>
<name>K2S183_MACPH</name>
<dbReference type="AlphaFoldDB" id="K2S183"/>
<evidence type="ECO:0000313" key="1">
    <source>
        <dbReference type="EMBL" id="EKG18722.1"/>
    </source>
</evidence>